<name>A0A164KWW4_BACCE</name>
<dbReference type="Proteomes" id="UP000076482">
    <property type="component" value="Unassembled WGS sequence"/>
</dbReference>
<gene>
    <name evidence="2" type="ORF">B4088_5962</name>
</gene>
<reference evidence="2 3" key="1">
    <citation type="submission" date="2015-09" db="EMBL/GenBank/DDBJ databases">
        <title>Bacillus cereus food isolates.</title>
        <authorList>
            <person name="Boekhorst J."/>
        </authorList>
    </citation>
    <scope>NUCLEOTIDE SEQUENCE [LARGE SCALE GENOMIC DNA]</scope>
    <source>
        <strain evidence="2 3">B4088</strain>
    </source>
</reference>
<keyword evidence="1" id="KW-0812">Transmembrane</keyword>
<protein>
    <submittedName>
        <fullName evidence="2">Uncharacterized protein</fullName>
    </submittedName>
</protein>
<evidence type="ECO:0000313" key="3">
    <source>
        <dbReference type="Proteomes" id="UP000076482"/>
    </source>
</evidence>
<dbReference type="AlphaFoldDB" id="A0A164KWW4"/>
<dbReference type="EMBL" id="LJKE01000121">
    <property type="protein sequence ID" value="KZD51788.1"/>
    <property type="molecule type" value="Genomic_DNA"/>
</dbReference>
<sequence>MIPILGFFGFLKAKGACKEAGFLMIVSAIGLFVCVNQIIFYLFHAWHFYLVD</sequence>
<comment type="caution">
    <text evidence="2">The sequence shown here is derived from an EMBL/GenBank/DDBJ whole genome shotgun (WGS) entry which is preliminary data.</text>
</comment>
<proteinExistence type="predicted"/>
<accession>A0A164KWW4</accession>
<organism evidence="2 3">
    <name type="scientific">Bacillus cereus</name>
    <dbReference type="NCBI Taxonomy" id="1396"/>
    <lineage>
        <taxon>Bacteria</taxon>
        <taxon>Bacillati</taxon>
        <taxon>Bacillota</taxon>
        <taxon>Bacilli</taxon>
        <taxon>Bacillales</taxon>
        <taxon>Bacillaceae</taxon>
        <taxon>Bacillus</taxon>
        <taxon>Bacillus cereus group</taxon>
    </lineage>
</organism>
<dbReference type="PATRIC" id="fig|1396.535.peg.2597"/>
<evidence type="ECO:0000313" key="2">
    <source>
        <dbReference type="EMBL" id="KZD51788.1"/>
    </source>
</evidence>
<keyword evidence="1" id="KW-0472">Membrane</keyword>
<evidence type="ECO:0000256" key="1">
    <source>
        <dbReference type="SAM" id="Phobius"/>
    </source>
</evidence>
<feature type="transmembrane region" description="Helical" evidence="1">
    <location>
        <begin position="21"/>
        <end position="43"/>
    </location>
</feature>
<keyword evidence="1" id="KW-1133">Transmembrane helix</keyword>